<dbReference type="EMBL" id="PYGK01000001">
    <property type="protein sequence ID" value="PSL36111.1"/>
    <property type="molecule type" value="Genomic_DNA"/>
</dbReference>
<evidence type="ECO:0000313" key="2">
    <source>
        <dbReference type="Proteomes" id="UP000240978"/>
    </source>
</evidence>
<keyword evidence="2" id="KW-1185">Reference proteome</keyword>
<evidence type="ECO:0000313" key="1">
    <source>
        <dbReference type="EMBL" id="PSL36111.1"/>
    </source>
</evidence>
<proteinExistence type="predicted"/>
<dbReference type="AlphaFoldDB" id="A0A2P8GQ71"/>
<reference evidence="1 2" key="1">
    <citation type="submission" date="2018-03" db="EMBL/GenBank/DDBJ databases">
        <title>Genomic Encyclopedia of Archaeal and Bacterial Type Strains, Phase II (KMG-II): from individual species to whole genera.</title>
        <authorList>
            <person name="Goeker M."/>
        </authorList>
    </citation>
    <scope>NUCLEOTIDE SEQUENCE [LARGE SCALE GENOMIC DNA]</scope>
    <source>
        <strain evidence="1 2">DSM 18107</strain>
    </source>
</reference>
<protein>
    <submittedName>
        <fullName evidence="1">Uncharacterized protein</fullName>
    </submittedName>
</protein>
<organism evidence="1 2">
    <name type="scientific">Chitinophaga ginsengisoli</name>
    <dbReference type="NCBI Taxonomy" id="363837"/>
    <lineage>
        <taxon>Bacteria</taxon>
        <taxon>Pseudomonadati</taxon>
        <taxon>Bacteroidota</taxon>
        <taxon>Chitinophagia</taxon>
        <taxon>Chitinophagales</taxon>
        <taxon>Chitinophagaceae</taxon>
        <taxon>Chitinophaga</taxon>
    </lineage>
</organism>
<dbReference type="Proteomes" id="UP000240978">
    <property type="component" value="Unassembled WGS sequence"/>
</dbReference>
<comment type="caution">
    <text evidence="1">The sequence shown here is derived from an EMBL/GenBank/DDBJ whole genome shotgun (WGS) entry which is preliminary data.</text>
</comment>
<name>A0A2P8GQ71_9BACT</name>
<sequence length="41" mass="4607">MNFIDASKHEAFKVVVMLNIGEHRFCVEATLLTFADASFGF</sequence>
<accession>A0A2P8GQ71</accession>
<gene>
    <name evidence="1" type="ORF">CLV42_101880</name>
</gene>